<dbReference type="Proteomes" id="UP000192342">
    <property type="component" value="Unassembled WGS sequence"/>
</dbReference>
<comment type="similarity">
    <text evidence="1">Belongs to the amidase family.</text>
</comment>
<dbReference type="Gene3D" id="3.90.1300.10">
    <property type="entry name" value="Amidase signature (AS) domain"/>
    <property type="match status" value="1"/>
</dbReference>
<keyword evidence="4" id="KW-1185">Reference proteome</keyword>
<dbReference type="SUPFAM" id="SSF75304">
    <property type="entry name" value="Amidase signature (AS) enzymes"/>
    <property type="match status" value="1"/>
</dbReference>
<dbReference type="PANTHER" id="PTHR11895:SF7">
    <property type="entry name" value="GLUTAMYL-TRNA(GLN) AMIDOTRANSFERASE SUBUNIT A, MITOCHONDRIAL"/>
    <property type="match status" value="1"/>
</dbReference>
<dbReference type="EMBL" id="AQQV01000003">
    <property type="protein sequence ID" value="ORE86072.1"/>
    <property type="molecule type" value="Genomic_DNA"/>
</dbReference>
<dbReference type="EC" id="3.5.1.4" evidence="3"/>
<keyword evidence="3" id="KW-0378">Hydrolase</keyword>
<dbReference type="AlphaFoldDB" id="A0A1Y1SBU0"/>
<evidence type="ECO:0000313" key="3">
    <source>
        <dbReference type="EMBL" id="ORE86072.1"/>
    </source>
</evidence>
<dbReference type="PANTHER" id="PTHR11895">
    <property type="entry name" value="TRANSAMIDASE"/>
    <property type="match status" value="1"/>
</dbReference>
<comment type="caution">
    <text evidence="3">The sequence shown here is derived from an EMBL/GenBank/DDBJ whole genome shotgun (WGS) entry which is preliminary data.</text>
</comment>
<accession>A0A1Y1SBU0</accession>
<dbReference type="PROSITE" id="PS00571">
    <property type="entry name" value="AMIDASES"/>
    <property type="match status" value="1"/>
</dbReference>
<dbReference type="Pfam" id="PF01425">
    <property type="entry name" value="Amidase"/>
    <property type="match status" value="1"/>
</dbReference>
<dbReference type="GO" id="GO:0004040">
    <property type="term" value="F:amidase activity"/>
    <property type="evidence" value="ECO:0007669"/>
    <property type="project" value="UniProtKB-EC"/>
</dbReference>
<dbReference type="InterPro" id="IPR000120">
    <property type="entry name" value="Amidase"/>
</dbReference>
<dbReference type="RefSeq" id="WP_083562143.1">
    <property type="nucleotide sequence ID" value="NZ_AQQV01000003.1"/>
</dbReference>
<evidence type="ECO:0000313" key="4">
    <source>
        <dbReference type="Proteomes" id="UP000192342"/>
    </source>
</evidence>
<feature type="domain" description="Amidase" evidence="2">
    <location>
        <begin position="35"/>
        <end position="456"/>
    </location>
</feature>
<name>A0A1Y1SBU0_9GAMM</name>
<gene>
    <name evidence="3" type="ORF">ATO7_12283</name>
</gene>
<proteinExistence type="inferred from homology"/>
<dbReference type="NCBIfam" id="NF005899">
    <property type="entry name" value="PRK07869.1"/>
    <property type="match status" value="1"/>
</dbReference>
<dbReference type="InterPro" id="IPR023631">
    <property type="entry name" value="Amidase_dom"/>
</dbReference>
<dbReference type="InterPro" id="IPR036928">
    <property type="entry name" value="AS_sf"/>
</dbReference>
<protein>
    <submittedName>
        <fullName evidence="3">Amidase</fullName>
        <ecNumber evidence="3">3.5.1.4</ecNumber>
    </submittedName>
</protein>
<evidence type="ECO:0000256" key="1">
    <source>
        <dbReference type="ARBA" id="ARBA00009199"/>
    </source>
</evidence>
<reference evidence="3 4" key="1">
    <citation type="submission" date="2013-04" db="EMBL/GenBank/DDBJ databases">
        <title>Oceanococcus atlanticus 22II-S10r2 Genome Sequencing.</title>
        <authorList>
            <person name="Lai Q."/>
            <person name="Li G."/>
            <person name="Shao Z."/>
        </authorList>
    </citation>
    <scope>NUCLEOTIDE SEQUENCE [LARGE SCALE GENOMIC DNA]</scope>
    <source>
        <strain evidence="3 4">22II-S10r2</strain>
    </source>
</reference>
<dbReference type="InterPro" id="IPR020556">
    <property type="entry name" value="Amidase_CS"/>
</dbReference>
<evidence type="ECO:0000259" key="2">
    <source>
        <dbReference type="Pfam" id="PF01425"/>
    </source>
</evidence>
<organism evidence="3 4">
    <name type="scientific">Oceanococcus atlanticus</name>
    <dbReference type="NCBI Taxonomy" id="1317117"/>
    <lineage>
        <taxon>Bacteria</taxon>
        <taxon>Pseudomonadati</taxon>
        <taxon>Pseudomonadota</taxon>
        <taxon>Gammaproteobacteria</taxon>
        <taxon>Chromatiales</taxon>
        <taxon>Oceanococcaceae</taxon>
        <taxon>Oceanococcus</taxon>
    </lineage>
</organism>
<sequence>MTNNTFNVVCDDALGRDDATALAARVAAGEISALELVDAAIARLQKAQPVVHGLAEPAYELARAQARQSSAADTALAFAGVPSLIKDNLDLTGLPTRHGSRAVPPAKAASDSEFCRQFKALGLIPLGKSKLPEFGLTATTEYSQGEAVHNPWHLGHSTGGSSGGSAALVAAGVVPIAHANDGGGSIRIPASCCGLVGMKPSRGRLVDNPMAKRLPVNIVADGVVSRSVRDTAGFLAAMETQHRNPALPAIGRVEGPGKERLRIGIVTELPDGGMADDECVAAVQQAARLCESLGHSVEPMASPLTQQRADDFLLYWAMLAAGVAWAGGMTVARGLDGDQLEPLTWQLAGHFRRNMHRMPGALWRLKRGPQLHERLTRGFDVMLTPTLGHPPPELGWLKPDIEFDDAWQRLRAFAAFTPSDNVCGTPAITLPLGASASGLPIGVHFSAGPGQERRLLELAFALEEAAPWPQFAPSPA</sequence>
<dbReference type="OrthoDB" id="8872210at2"/>
<dbReference type="STRING" id="1317117.ATO7_12283"/>